<dbReference type="OrthoDB" id="6499071at2759"/>
<evidence type="ECO:0000259" key="1">
    <source>
        <dbReference type="Pfam" id="PF13873"/>
    </source>
</evidence>
<dbReference type="Pfam" id="PF13873">
    <property type="entry name" value="Myb_DNA-bind_5"/>
    <property type="match status" value="1"/>
</dbReference>
<evidence type="ECO:0000313" key="2">
    <source>
        <dbReference type="EMBL" id="KAJ8377089.1"/>
    </source>
</evidence>
<reference evidence="2" key="1">
    <citation type="journal article" date="2023" name="Science">
        <title>Genome structures resolve the early diversification of teleost fishes.</title>
        <authorList>
            <person name="Parey E."/>
            <person name="Louis A."/>
            <person name="Montfort J."/>
            <person name="Bouchez O."/>
            <person name="Roques C."/>
            <person name="Iampietro C."/>
            <person name="Lluch J."/>
            <person name="Castinel A."/>
            <person name="Donnadieu C."/>
            <person name="Desvignes T."/>
            <person name="Floi Bucao C."/>
            <person name="Jouanno E."/>
            <person name="Wen M."/>
            <person name="Mejri S."/>
            <person name="Dirks R."/>
            <person name="Jansen H."/>
            <person name="Henkel C."/>
            <person name="Chen W.J."/>
            <person name="Zahm M."/>
            <person name="Cabau C."/>
            <person name="Klopp C."/>
            <person name="Thompson A.W."/>
            <person name="Robinson-Rechavi M."/>
            <person name="Braasch I."/>
            <person name="Lecointre G."/>
            <person name="Bobe J."/>
            <person name="Postlethwait J.H."/>
            <person name="Berthelot C."/>
            <person name="Roest Crollius H."/>
            <person name="Guiguen Y."/>
        </authorList>
    </citation>
    <scope>NUCLEOTIDE SEQUENCE</scope>
    <source>
        <strain evidence="2">WJC10195</strain>
    </source>
</reference>
<comment type="caution">
    <text evidence="2">The sequence shown here is derived from an EMBL/GenBank/DDBJ whole genome shotgun (WGS) entry which is preliminary data.</text>
</comment>
<proteinExistence type="predicted"/>
<dbReference type="Proteomes" id="UP001152622">
    <property type="component" value="Chromosome 2"/>
</dbReference>
<name>A0A9Q1G7U2_SYNKA</name>
<dbReference type="AlphaFoldDB" id="A0A9Q1G7U2"/>
<dbReference type="InterPro" id="IPR028002">
    <property type="entry name" value="Myb_DNA-bind_5"/>
</dbReference>
<dbReference type="EMBL" id="JAINUF010000002">
    <property type="protein sequence ID" value="KAJ8377089.1"/>
    <property type="molecule type" value="Genomic_DNA"/>
</dbReference>
<evidence type="ECO:0000313" key="3">
    <source>
        <dbReference type="Proteomes" id="UP001152622"/>
    </source>
</evidence>
<accession>A0A9Q1G7U2</accession>
<feature type="domain" description="Myb/SANT-like DNA-binding" evidence="1">
    <location>
        <begin position="9"/>
        <end position="84"/>
    </location>
</feature>
<gene>
    <name evidence="2" type="ORF">SKAU_G00076690</name>
</gene>
<organism evidence="2 3">
    <name type="scientific">Synaphobranchus kaupii</name>
    <name type="common">Kaup's arrowtooth eel</name>
    <dbReference type="NCBI Taxonomy" id="118154"/>
    <lineage>
        <taxon>Eukaryota</taxon>
        <taxon>Metazoa</taxon>
        <taxon>Chordata</taxon>
        <taxon>Craniata</taxon>
        <taxon>Vertebrata</taxon>
        <taxon>Euteleostomi</taxon>
        <taxon>Actinopterygii</taxon>
        <taxon>Neopterygii</taxon>
        <taxon>Teleostei</taxon>
        <taxon>Anguilliformes</taxon>
        <taxon>Synaphobranchidae</taxon>
        <taxon>Synaphobranchus</taxon>
    </lineage>
</organism>
<sequence length="124" mass="14046">MAMYRQKSKKKNFSECEIEVLLGEVERRRAILFDGHSMGISNKRKRLEWHKVCAAVNSVSSVCRCTPEVKKKWFDMKVQAKKRLSAHSVSASGWGGRSTGALPARREAGVHHWGHTHEQIDATT</sequence>
<dbReference type="PANTHER" id="PTHR23098:SF16">
    <property type="entry name" value="REGULATORY PROTEIN ZESTE"/>
    <property type="match status" value="1"/>
</dbReference>
<protein>
    <recommendedName>
        <fullName evidence="1">Myb/SANT-like DNA-binding domain-containing protein</fullName>
    </recommendedName>
</protein>
<dbReference type="GO" id="GO:0005634">
    <property type="term" value="C:nucleus"/>
    <property type="evidence" value="ECO:0007669"/>
    <property type="project" value="TreeGrafter"/>
</dbReference>
<dbReference type="PANTHER" id="PTHR23098">
    <property type="entry name" value="AGAP001331-PA-RELATED"/>
    <property type="match status" value="1"/>
</dbReference>
<keyword evidence="3" id="KW-1185">Reference proteome</keyword>